<gene>
    <name evidence="5" type="ORF">SCF082_LOCUS24589</name>
</gene>
<feature type="non-terminal residue" evidence="5">
    <location>
        <position position="574"/>
    </location>
</feature>
<dbReference type="NCBIfam" id="TIGR02232">
    <property type="entry name" value="myxo_disulf_rpt"/>
    <property type="match status" value="1"/>
</dbReference>
<protein>
    <submittedName>
        <fullName evidence="5">1</fullName>
    </submittedName>
</protein>
<keyword evidence="6" id="KW-1185">Reference proteome</keyword>
<evidence type="ECO:0000313" key="5">
    <source>
        <dbReference type="EMBL" id="CAK9042853.1"/>
    </source>
</evidence>
<proteinExistence type="predicted"/>
<dbReference type="EMBL" id="CAXAMM010018180">
    <property type="protein sequence ID" value="CAK9042853.1"/>
    <property type="molecule type" value="Genomic_DNA"/>
</dbReference>
<keyword evidence="3" id="KW-1015">Disulfide bond</keyword>
<evidence type="ECO:0000313" key="6">
    <source>
        <dbReference type="Proteomes" id="UP001642464"/>
    </source>
</evidence>
<keyword evidence="2" id="KW-0677">Repeat</keyword>
<dbReference type="InterPro" id="IPR011936">
    <property type="entry name" value="Myxo_disulph_rpt"/>
</dbReference>
<evidence type="ECO:0000256" key="2">
    <source>
        <dbReference type="ARBA" id="ARBA00022737"/>
    </source>
</evidence>
<feature type="signal peptide" evidence="4">
    <location>
        <begin position="1"/>
        <end position="27"/>
    </location>
</feature>
<evidence type="ECO:0000256" key="4">
    <source>
        <dbReference type="SAM" id="SignalP"/>
    </source>
</evidence>
<evidence type="ECO:0000256" key="3">
    <source>
        <dbReference type="ARBA" id="ARBA00023157"/>
    </source>
</evidence>
<organism evidence="5 6">
    <name type="scientific">Durusdinium trenchii</name>
    <dbReference type="NCBI Taxonomy" id="1381693"/>
    <lineage>
        <taxon>Eukaryota</taxon>
        <taxon>Sar</taxon>
        <taxon>Alveolata</taxon>
        <taxon>Dinophyceae</taxon>
        <taxon>Suessiales</taxon>
        <taxon>Symbiodiniaceae</taxon>
        <taxon>Durusdinium</taxon>
    </lineage>
</organism>
<dbReference type="Proteomes" id="UP001642464">
    <property type="component" value="Unassembled WGS sequence"/>
</dbReference>
<feature type="chain" id="PRO_5046418994" evidence="4">
    <location>
        <begin position="28"/>
        <end position="574"/>
    </location>
</feature>
<evidence type="ECO:0000256" key="1">
    <source>
        <dbReference type="ARBA" id="ARBA00022729"/>
    </source>
</evidence>
<reference evidence="5 6" key="1">
    <citation type="submission" date="2024-02" db="EMBL/GenBank/DDBJ databases">
        <authorList>
            <person name="Chen Y."/>
            <person name="Shah S."/>
            <person name="Dougan E. K."/>
            <person name="Thang M."/>
            <person name="Chan C."/>
        </authorList>
    </citation>
    <scope>NUCLEOTIDE SEQUENCE [LARGE SCALE GENOMIC DNA]</scope>
</reference>
<name>A0ABP0LUF4_9DINO</name>
<sequence>MSHVCHGAMRFVVWALLPAAAADTCFGAPYVGPMQDAANCGNLAHCGECQVQCSCQGRSNCLGSDSLLRCLGQNDPIRNLSKDQFQYGTCNSADTSPVGLVTADPCGYDLCCPSTPFTPSGCENAIDQRLGMPGQCQAMVSSGTYSCEASFCPTCGPLAGQCDQLCGFGLCAVCGDCWPSARLAVGRPDRCDDGNSQDGDGCSSTCEVEEGWSCTREIVPIMNTALNVQTIIEVDRCRRCTDSPAGWTDSQGYTCQDYETFGACDAASVPTDPINLGGRLRSSPEYFQYEFLYDVNITQDQPLMMIVSVQADSNAHLFLGTPREAGFEIVLGGWNNGLSVLRTYPTTQQLGNYYGTVPKMQRTSVRNVGPKCLSKLKFNLMKDCKWTPNATGAPQRPPLQKGYVPGCFQECYEDFEFFENVQDVIRAGPPSDSTKMSCDTSERTGYLCKAFVIDCVRGDKSLGDGDFPNSCSSDSFGKSDVVGAGHAPGGETWVALYAYSNYVGTSAKGPNSSQRILAARVMFRGIEGDDAGVSYDGMCEGTFEVQPGSPCFGVDAGDGALHVNELPVAPLPPP</sequence>
<keyword evidence="1 4" id="KW-0732">Signal</keyword>
<comment type="caution">
    <text evidence="5">The sequence shown here is derived from an EMBL/GenBank/DDBJ whole genome shotgun (WGS) entry which is preliminary data.</text>
</comment>
<accession>A0ABP0LUF4</accession>